<reference evidence="2 3" key="1">
    <citation type="submission" date="2014-09" db="EMBL/GenBank/DDBJ databases">
        <title>Draft genome sequence of Streptomyces natalensis ATCC 27448, producer of the antifungal pimaricin.</title>
        <authorList>
            <person name="Mendes M.V."/>
            <person name="Beites T."/>
            <person name="Pires S."/>
            <person name="Santos C.L."/>
            <person name="Moradas-Ferreira P."/>
        </authorList>
    </citation>
    <scope>NUCLEOTIDE SEQUENCE [LARGE SCALE GENOMIC DNA]</scope>
    <source>
        <strain evidence="2 3">ATCC 27448</strain>
    </source>
</reference>
<organism evidence="2 3">
    <name type="scientific">Streptomyces natalensis ATCC 27448</name>
    <dbReference type="NCBI Taxonomy" id="1240678"/>
    <lineage>
        <taxon>Bacteria</taxon>
        <taxon>Bacillati</taxon>
        <taxon>Actinomycetota</taxon>
        <taxon>Actinomycetes</taxon>
        <taxon>Kitasatosporales</taxon>
        <taxon>Streptomycetaceae</taxon>
        <taxon>Streptomyces</taxon>
    </lineage>
</organism>
<dbReference type="InterPro" id="IPR025164">
    <property type="entry name" value="Toastrack_DUF4097"/>
</dbReference>
<proteinExistence type="predicted"/>
<evidence type="ECO:0000313" key="3">
    <source>
        <dbReference type="Proteomes" id="UP000032458"/>
    </source>
</evidence>
<dbReference type="RefSeq" id="WP_030066019.1">
    <property type="nucleotide sequence ID" value="NZ_JRKI01000045.1"/>
</dbReference>
<comment type="caution">
    <text evidence="2">The sequence shown here is derived from an EMBL/GenBank/DDBJ whole genome shotgun (WGS) entry which is preliminary data.</text>
</comment>
<dbReference type="Proteomes" id="UP000032458">
    <property type="component" value="Unassembled WGS sequence"/>
</dbReference>
<sequence>MPTFPTPDPITVVLGVTSGQVRIVASDRADTAVQINPGNKASASDAKVAEQTQVDFSGGRLVVIAPEPSGLKSIIGTESSVDVTIELPAGSSLEATTAKAEIRAEGSLGECRVHTASGHVRLDRTGALHADSADGPLTVEHVSGHATVSVASGRVRIGEIDGTAAIDSGNGDIWVGYATQDLEIGTANGDIAVDRADANVTAQTSGGSIRIGEVARGRAELMTAEGQLDVGIREGSAAWIDARSRTGSVRNSLAQQDGPEQFAEKVKVRAHTRSGDVVIRRAPQRSPSAHE</sequence>
<dbReference type="AlphaFoldDB" id="A0A0D7CF59"/>
<dbReference type="PATRIC" id="fig|1240678.4.peg.6616"/>
<accession>A0A0D7CF59</accession>
<feature type="domain" description="DUF4097" evidence="1">
    <location>
        <begin position="16"/>
        <end position="213"/>
    </location>
</feature>
<name>A0A0D7CF59_9ACTN</name>
<keyword evidence="3" id="KW-1185">Reference proteome</keyword>
<dbReference type="EMBL" id="JRKI01000045">
    <property type="protein sequence ID" value="KIZ14874.1"/>
    <property type="molecule type" value="Genomic_DNA"/>
</dbReference>
<dbReference type="Pfam" id="PF13349">
    <property type="entry name" value="DUF4097"/>
    <property type="match status" value="1"/>
</dbReference>
<evidence type="ECO:0000313" key="2">
    <source>
        <dbReference type="EMBL" id="KIZ14874.1"/>
    </source>
</evidence>
<protein>
    <recommendedName>
        <fullName evidence="1">DUF4097 domain-containing protein</fullName>
    </recommendedName>
</protein>
<evidence type="ECO:0000259" key="1">
    <source>
        <dbReference type="Pfam" id="PF13349"/>
    </source>
</evidence>
<gene>
    <name evidence="2" type="ORF">SNA_30910</name>
</gene>